<dbReference type="InterPro" id="IPR001753">
    <property type="entry name" value="Enoyl-CoA_hydra/iso"/>
</dbReference>
<gene>
    <name evidence="2" type="ORF">LJ752_05535</name>
</gene>
<reference evidence="2" key="1">
    <citation type="submission" date="2021-10" db="EMBL/GenBank/DDBJ databases">
        <title>Novel species in genus Arthrobacter.</title>
        <authorList>
            <person name="Liu Y."/>
        </authorList>
    </citation>
    <scope>NUCLEOTIDE SEQUENCE</scope>
    <source>
        <strain evidence="2">Zg-Y786</strain>
    </source>
</reference>
<dbReference type="PANTHER" id="PTHR43459">
    <property type="entry name" value="ENOYL-COA HYDRATASE"/>
    <property type="match status" value="1"/>
</dbReference>
<dbReference type="EMBL" id="JAJFZQ010000004">
    <property type="protein sequence ID" value="MCC3265504.1"/>
    <property type="molecule type" value="Genomic_DNA"/>
</dbReference>
<comment type="caution">
    <text evidence="2">The sequence shown here is derived from an EMBL/GenBank/DDBJ whole genome shotgun (WGS) entry which is preliminary data.</text>
</comment>
<sequence length="259" mass="26878">MNFDNIKADRDGAIMWLTLDRPNEANALSLPLAADFGAALALAEADSGCHVVILQGAGRSFCAGGDVAGMADAEDKSGYLKELAGAMHEVILAMARSRLVIVAAVHGPAAGAGLGLVLNADFVLATPDATFRSAYAGVGLTPDCGVSYLLPQVIGPRRAAQMCLGGHVVTARDGVEWGLVGELIETSELGARARELGESLAAGATQTLGPTKQLLTAERLSGFADHLDQELSTISMLGSNPDTERRIDAFARGRAKSRH</sequence>
<dbReference type="RefSeq" id="WP_227890344.1">
    <property type="nucleotide sequence ID" value="NZ_JAJFZQ010000004.1"/>
</dbReference>
<dbReference type="InterPro" id="IPR029045">
    <property type="entry name" value="ClpP/crotonase-like_dom_sf"/>
</dbReference>
<proteinExistence type="inferred from homology"/>
<dbReference type="Pfam" id="PF00378">
    <property type="entry name" value="ECH_1"/>
    <property type="match status" value="1"/>
</dbReference>
<dbReference type="SUPFAM" id="SSF52096">
    <property type="entry name" value="ClpP/crotonase"/>
    <property type="match status" value="1"/>
</dbReference>
<dbReference type="PANTHER" id="PTHR43459:SF1">
    <property type="entry name" value="EG:BACN32G11.4 PROTEIN"/>
    <property type="match status" value="1"/>
</dbReference>
<dbReference type="InterPro" id="IPR018376">
    <property type="entry name" value="Enoyl-CoA_hyd/isom_CS"/>
</dbReference>
<evidence type="ECO:0000313" key="3">
    <source>
        <dbReference type="Proteomes" id="UP001139168"/>
    </source>
</evidence>
<dbReference type="PROSITE" id="PS00166">
    <property type="entry name" value="ENOYL_COA_HYDRATASE"/>
    <property type="match status" value="1"/>
</dbReference>
<dbReference type="Gene3D" id="3.90.226.10">
    <property type="entry name" value="2-enoyl-CoA Hydratase, Chain A, domain 1"/>
    <property type="match status" value="1"/>
</dbReference>
<dbReference type="Proteomes" id="UP001139168">
    <property type="component" value="Unassembled WGS sequence"/>
</dbReference>
<organism evidence="2 3">
    <name type="scientific">Arthrobacter gengyunqii</name>
    <dbReference type="NCBI Taxonomy" id="2886940"/>
    <lineage>
        <taxon>Bacteria</taxon>
        <taxon>Bacillati</taxon>
        <taxon>Actinomycetota</taxon>
        <taxon>Actinomycetes</taxon>
        <taxon>Micrococcales</taxon>
        <taxon>Micrococcaceae</taxon>
        <taxon>Arthrobacter</taxon>
    </lineage>
</organism>
<keyword evidence="3" id="KW-1185">Reference proteome</keyword>
<comment type="similarity">
    <text evidence="1">Belongs to the enoyl-CoA hydratase/isomerase family.</text>
</comment>
<evidence type="ECO:0000313" key="2">
    <source>
        <dbReference type="EMBL" id="MCC3265504.1"/>
    </source>
</evidence>
<name>A0ABS8GFZ4_9MICC</name>
<dbReference type="CDD" id="cd06558">
    <property type="entry name" value="crotonase-like"/>
    <property type="match status" value="1"/>
</dbReference>
<protein>
    <submittedName>
        <fullName evidence="2">Enoyl-CoA hydratase/isomerase family protein</fullName>
    </submittedName>
</protein>
<evidence type="ECO:0000256" key="1">
    <source>
        <dbReference type="RuleBase" id="RU003707"/>
    </source>
</evidence>
<accession>A0ABS8GFZ4</accession>